<evidence type="ECO:0000313" key="15">
    <source>
        <dbReference type="Proteomes" id="UP001153269"/>
    </source>
</evidence>
<sequence>MGSEPEPESNVATLIKSLLHEERLFVFVYSNLLQMEEHSARYSSHHDCPLLSFELSVGQMVVWVWTEGQSREQWAQPREVAPCRKLLFRGGRVNMSAPLLLRVFVTERLTAAAEEILQVFERTIEKYEEEASRSKQENARLRGLLQEFSHQRDLPPSSICKEETPAERHHCEHEPSLSPSQTEPEPRRIKEEDQEVWACEQDGEPAGECRDANDMYLPLPAVWDGHEQEDAKPSSKSPTQNSDSEEQFEDSPETKALQFMPRFNPFPLPQTQIQDGREHVRAAASFTSNQTKTFQNQGSIITSRESAEVSHLSSLAPGYHCYLCDKSFASKHHLINHALRMHSMDAGFPCAVCGKALESTDSLNVHLKSHKASRCCHVCGKQCNSSTALAEHMTSHTGVKLHRCQVCGKECSRKGDLKIHMRIHTGEKPFCCSFCCKSFTHSGHLKKHLRSHTGERPHRCNVCGKGYLQSAHLKYHLGTHTQKY</sequence>
<evidence type="ECO:0000256" key="9">
    <source>
        <dbReference type="ARBA" id="ARBA00023242"/>
    </source>
</evidence>
<dbReference type="FunFam" id="3.30.160.60:FF:002343">
    <property type="entry name" value="Zinc finger protein 33A"/>
    <property type="match status" value="2"/>
</dbReference>
<dbReference type="InterPro" id="IPR013087">
    <property type="entry name" value="Znf_C2H2_type"/>
</dbReference>
<feature type="domain" description="C2H2-type" evidence="13">
    <location>
        <begin position="430"/>
        <end position="457"/>
    </location>
</feature>
<dbReference type="Pfam" id="PF00096">
    <property type="entry name" value="zf-C2H2"/>
    <property type="match status" value="2"/>
</dbReference>
<dbReference type="PANTHER" id="PTHR24399:SF23">
    <property type="entry name" value="C2H2-TYPE DOMAIN-CONTAINING PROTEIN"/>
    <property type="match status" value="1"/>
</dbReference>
<dbReference type="Proteomes" id="UP001153269">
    <property type="component" value="Unassembled WGS sequence"/>
</dbReference>
<dbReference type="Gene3D" id="3.30.160.60">
    <property type="entry name" value="Classic Zinc Finger"/>
    <property type="match status" value="4"/>
</dbReference>
<dbReference type="GO" id="GO:0008270">
    <property type="term" value="F:zinc ion binding"/>
    <property type="evidence" value="ECO:0007669"/>
    <property type="project" value="UniProtKB-KW"/>
</dbReference>
<feature type="coiled-coil region" evidence="11">
    <location>
        <begin position="110"/>
        <end position="144"/>
    </location>
</feature>
<evidence type="ECO:0000256" key="4">
    <source>
        <dbReference type="ARBA" id="ARBA00022771"/>
    </source>
</evidence>
<evidence type="ECO:0000256" key="2">
    <source>
        <dbReference type="ARBA" id="ARBA00022723"/>
    </source>
</evidence>
<keyword evidence="7" id="KW-0238">DNA-binding</keyword>
<dbReference type="PROSITE" id="PS50157">
    <property type="entry name" value="ZINC_FINGER_C2H2_2"/>
    <property type="match status" value="6"/>
</dbReference>
<feature type="region of interest" description="Disordered" evidence="12">
    <location>
        <begin position="226"/>
        <end position="253"/>
    </location>
</feature>
<evidence type="ECO:0000259" key="13">
    <source>
        <dbReference type="PROSITE" id="PS50157"/>
    </source>
</evidence>
<keyword evidence="5" id="KW-0862">Zinc</keyword>
<dbReference type="PROSITE" id="PS00028">
    <property type="entry name" value="ZINC_FINGER_C2H2_1"/>
    <property type="match status" value="6"/>
</dbReference>
<protein>
    <recommendedName>
        <fullName evidence="13">C2H2-type domain-containing protein</fullName>
    </recommendedName>
</protein>
<keyword evidence="6" id="KW-0805">Transcription regulation</keyword>
<name>A0A9N7YTX4_PLEPL</name>
<dbReference type="EMBL" id="CADEAL010003334">
    <property type="protein sequence ID" value="CAB1444281.1"/>
    <property type="molecule type" value="Genomic_DNA"/>
</dbReference>
<feature type="domain" description="C2H2-type" evidence="13">
    <location>
        <begin position="458"/>
        <end position="484"/>
    </location>
</feature>
<dbReference type="Pfam" id="PF13912">
    <property type="entry name" value="zf-C2H2_6"/>
    <property type="match status" value="2"/>
</dbReference>
<dbReference type="FunFam" id="3.30.160.60:FF:000446">
    <property type="entry name" value="Zinc finger protein"/>
    <property type="match status" value="1"/>
</dbReference>
<accession>A0A9N7YTX4</accession>
<dbReference type="GO" id="GO:0005654">
    <property type="term" value="C:nucleoplasm"/>
    <property type="evidence" value="ECO:0007669"/>
    <property type="project" value="TreeGrafter"/>
</dbReference>
<comment type="subcellular location">
    <subcellularLocation>
        <location evidence="1">Nucleus</location>
    </subcellularLocation>
</comment>
<keyword evidence="4 10" id="KW-0863">Zinc-finger</keyword>
<organism evidence="14 15">
    <name type="scientific">Pleuronectes platessa</name>
    <name type="common">European plaice</name>
    <dbReference type="NCBI Taxonomy" id="8262"/>
    <lineage>
        <taxon>Eukaryota</taxon>
        <taxon>Metazoa</taxon>
        <taxon>Chordata</taxon>
        <taxon>Craniata</taxon>
        <taxon>Vertebrata</taxon>
        <taxon>Euteleostomi</taxon>
        <taxon>Actinopterygii</taxon>
        <taxon>Neopterygii</taxon>
        <taxon>Teleostei</taxon>
        <taxon>Neoteleostei</taxon>
        <taxon>Acanthomorphata</taxon>
        <taxon>Carangaria</taxon>
        <taxon>Pleuronectiformes</taxon>
        <taxon>Pleuronectoidei</taxon>
        <taxon>Pleuronectidae</taxon>
        <taxon>Pleuronectes</taxon>
    </lineage>
</organism>
<feature type="domain" description="C2H2-type" evidence="13">
    <location>
        <begin position="402"/>
        <end position="429"/>
    </location>
</feature>
<evidence type="ECO:0000256" key="7">
    <source>
        <dbReference type="ARBA" id="ARBA00023125"/>
    </source>
</evidence>
<keyword evidence="8" id="KW-0804">Transcription</keyword>
<evidence type="ECO:0000256" key="11">
    <source>
        <dbReference type="SAM" id="Coils"/>
    </source>
</evidence>
<feature type="domain" description="C2H2-type" evidence="13">
    <location>
        <begin position="319"/>
        <end position="347"/>
    </location>
</feature>
<dbReference type="PANTHER" id="PTHR24399">
    <property type="entry name" value="ZINC FINGER AND BTB DOMAIN-CONTAINING"/>
    <property type="match status" value="1"/>
</dbReference>
<keyword evidence="3" id="KW-0677">Repeat</keyword>
<reference evidence="14" key="1">
    <citation type="submission" date="2020-03" db="EMBL/GenBank/DDBJ databases">
        <authorList>
            <person name="Weist P."/>
        </authorList>
    </citation>
    <scope>NUCLEOTIDE SEQUENCE</scope>
</reference>
<feature type="compositionally biased region" description="Basic and acidic residues" evidence="12">
    <location>
        <begin position="160"/>
        <end position="175"/>
    </location>
</feature>
<comment type="caution">
    <text evidence="14">The sequence shown here is derived from an EMBL/GenBank/DDBJ whole genome shotgun (WGS) entry which is preliminary data.</text>
</comment>
<evidence type="ECO:0000256" key="10">
    <source>
        <dbReference type="PROSITE-ProRule" id="PRU00042"/>
    </source>
</evidence>
<gene>
    <name evidence="14" type="ORF">PLEPLA_LOCUS31997</name>
</gene>
<dbReference type="InterPro" id="IPR036236">
    <property type="entry name" value="Znf_C2H2_sf"/>
</dbReference>
<evidence type="ECO:0000256" key="8">
    <source>
        <dbReference type="ARBA" id="ARBA00023163"/>
    </source>
</evidence>
<evidence type="ECO:0000256" key="1">
    <source>
        <dbReference type="ARBA" id="ARBA00004123"/>
    </source>
</evidence>
<keyword evidence="15" id="KW-1185">Reference proteome</keyword>
<evidence type="ECO:0000256" key="6">
    <source>
        <dbReference type="ARBA" id="ARBA00023015"/>
    </source>
</evidence>
<dbReference type="SUPFAM" id="SSF57667">
    <property type="entry name" value="beta-beta-alpha zinc fingers"/>
    <property type="match status" value="3"/>
</dbReference>
<dbReference type="AlphaFoldDB" id="A0A9N7YTX4"/>
<keyword evidence="2" id="KW-0479">Metal-binding</keyword>
<dbReference type="GO" id="GO:0000978">
    <property type="term" value="F:RNA polymerase II cis-regulatory region sequence-specific DNA binding"/>
    <property type="evidence" value="ECO:0007669"/>
    <property type="project" value="TreeGrafter"/>
</dbReference>
<evidence type="ECO:0000256" key="3">
    <source>
        <dbReference type="ARBA" id="ARBA00022737"/>
    </source>
</evidence>
<feature type="domain" description="C2H2-type" evidence="13">
    <location>
        <begin position="348"/>
        <end position="375"/>
    </location>
</feature>
<proteinExistence type="predicted"/>
<feature type="domain" description="C2H2-type" evidence="13">
    <location>
        <begin position="374"/>
        <end position="401"/>
    </location>
</feature>
<feature type="region of interest" description="Disordered" evidence="12">
    <location>
        <begin position="152"/>
        <end position="212"/>
    </location>
</feature>
<evidence type="ECO:0000313" key="14">
    <source>
        <dbReference type="EMBL" id="CAB1444281.1"/>
    </source>
</evidence>
<keyword evidence="11" id="KW-0175">Coiled coil</keyword>
<evidence type="ECO:0000256" key="12">
    <source>
        <dbReference type="SAM" id="MobiDB-lite"/>
    </source>
</evidence>
<dbReference type="SMART" id="SM00355">
    <property type="entry name" value="ZnF_C2H2"/>
    <property type="match status" value="6"/>
</dbReference>
<dbReference type="GO" id="GO:0001227">
    <property type="term" value="F:DNA-binding transcription repressor activity, RNA polymerase II-specific"/>
    <property type="evidence" value="ECO:0007669"/>
    <property type="project" value="TreeGrafter"/>
</dbReference>
<evidence type="ECO:0000256" key="5">
    <source>
        <dbReference type="ARBA" id="ARBA00022833"/>
    </source>
</evidence>
<keyword evidence="9" id="KW-0539">Nucleus</keyword>